<accession>A0A5B8NR30</accession>
<name>A0A5B8NR30_9CHRO</name>
<dbReference type="EMBL" id="CP042326">
    <property type="protein sequence ID" value="QDZ40675.1"/>
    <property type="molecule type" value="Genomic_DNA"/>
</dbReference>
<proteinExistence type="predicted"/>
<protein>
    <submittedName>
        <fullName evidence="1">Uncharacterized protein</fullName>
    </submittedName>
</protein>
<dbReference type="Proteomes" id="UP000318453">
    <property type="component" value="Chromosome"/>
</dbReference>
<evidence type="ECO:0000313" key="1">
    <source>
        <dbReference type="EMBL" id="QDZ40675.1"/>
    </source>
</evidence>
<dbReference type="AlphaFoldDB" id="A0A5B8NR30"/>
<dbReference type="KEGG" id="enn:FRE64_12350"/>
<reference evidence="1 2" key="1">
    <citation type="submission" date="2019-08" db="EMBL/GenBank/DDBJ databases">
        <title>Carotenoids and Carotenoid Binding Proteins in the Halophilic Cyanobacterium Euhalothece sp. ZM00.</title>
        <authorList>
            <person name="Cho S.M."/>
            <person name="Song J.Y."/>
            <person name="Park Y.-I."/>
        </authorList>
    </citation>
    <scope>NUCLEOTIDE SEQUENCE [LARGE SCALE GENOMIC DNA]</scope>
    <source>
        <strain evidence="1 2">Z-M001</strain>
    </source>
</reference>
<evidence type="ECO:0000313" key="2">
    <source>
        <dbReference type="Proteomes" id="UP000318453"/>
    </source>
</evidence>
<sequence>MSPYKSQILSFINRQSLRFGDRAKVSFRQLKTATVWGIQIIAYPLYLLVQTSTQLGKQLQNKTVELLLPPKEQHTSSVGSQPTSVILNSLQPWLKHTPYQLLPLPEASTSIWEKLKFWRKKKPRKIKVEIKPLSRPQKANWLRQVPFLPASSFRKGGKTETSNTLIQGIATDLITGKLVLATANNQTIDILSDQQHQQLKKRIKVIIECYEELQQPWWWRLANSRTKKRLNPIQWLSQFLVWIQTSPFAKRLNLFQESQLEIPAGADTISQTPPSSQLNNLDRTLARWEKTKLSPVINQLRHWKANLGKQDNNAILSLIRSAVDYFYGVKPQKRLSGKGATDTQSSLKYNPYSLARLIEAAFEHLRRKDNQGLSYAEGEPSFQEDWLTKADLFGEEETNKPVSPVITDEEFSAAIAQQLSTTLASKNGKTNQGKSTSESTDYLQTEAIPIGYEKHILARILEWIDRGLAWLEKWVIKLWQKLKK</sequence>
<dbReference type="RefSeq" id="WP_146296521.1">
    <property type="nucleotide sequence ID" value="NZ_CP042326.1"/>
</dbReference>
<organism evidence="1 2">
    <name type="scientific">Euhalothece natronophila Z-M001</name>
    <dbReference type="NCBI Taxonomy" id="522448"/>
    <lineage>
        <taxon>Bacteria</taxon>
        <taxon>Bacillati</taxon>
        <taxon>Cyanobacteriota</taxon>
        <taxon>Cyanophyceae</taxon>
        <taxon>Oscillatoriophycideae</taxon>
        <taxon>Chroococcales</taxon>
        <taxon>Halothecacae</taxon>
        <taxon>Halothece cluster</taxon>
        <taxon>Euhalothece</taxon>
    </lineage>
</organism>
<dbReference type="OrthoDB" id="502220at2"/>
<gene>
    <name evidence="1" type="ORF">FRE64_12350</name>
</gene>
<keyword evidence="2" id="KW-1185">Reference proteome</keyword>